<evidence type="ECO:0000256" key="5">
    <source>
        <dbReference type="ARBA" id="ARBA00022679"/>
    </source>
</evidence>
<evidence type="ECO:0000259" key="16">
    <source>
        <dbReference type="SMART" id="SM00663"/>
    </source>
</evidence>
<dbReference type="InterPro" id="IPR007073">
    <property type="entry name" value="RNA_pol_Rpb1_7"/>
</dbReference>
<keyword evidence="6 14" id="KW-0548">Nucleotidyltransferase</keyword>
<evidence type="ECO:0000256" key="12">
    <source>
        <dbReference type="ARBA" id="ARBA00023163"/>
    </source>
</evidence>
<dbReference type="OMA" id="SAWHDEE"/>
<dbReference type="FunFam" id="2.40.40.20:FF:000019">
    <property type="entry name" value="DNA-directed RNA polymerase II subunit RPB1"/>
    <property type="match status" value="2"/>
</dbReference>
<dbReference type="InterPro" id="IPR007081">
    <property type="entry name" value="RNA_pol_Rpb1_5"/>
</dbReference>
<dbReference type="FunFam" id="1.10.132.30:FF:000001">
    <property type="entry name" value="DNA-directed RNA polymerase subunit"/>
    <property type="match status" value="1"/>
</dbReference>
<dbReference type="InterPro" id="IPR042102">
    <property type="entry name" value="RNA_pol_Rpb1_3_sf"/>
</dbReference>
<keyword evidence="10" id="KW-0460">Magnesium</keyword>
<feature type="compositionally biased region" description="Low complexity" evidence="15">
    <location>
        <begin position="1596"/>
        <end position="1691"/>
    </location>
</feature>
<evidence type="ECO:0000256" key="8">
    <source>
        <dbReference type="ARBA" id="ARBA00022737"/>
    </source>
</evidence>
<keyword evidence="18" id="KW-1185">Reference proteome</keyword>
<evidence type="ECO:0000256" key="13">
    <source>
        <dbReference type="ARBA" id="ARBA00023242"/>
    </source>
</evidence>
<evidence type="ECO:0000256" key="1">
    <source>
        <dbReference type="ARBA" id="ARBA00004123"/>
    </source>
</evidence>
<dbReference type="Pfam" id="PF04990">
    <property type="entry name" value="RNA_pol_Rpb1_7"/>
    <property type="match status" value="1"/>
</dbReference>
<evidence type="ECO:0000256" key="7">
    <source>
        <dbReference type="ARBA" id="ARBA00022723"/>
    </source>
</evidence>
<dbReference type="EMBL" id="LNIX01000017">
    <property type="protein sequence ID" value="OXA45723.1"/>
    <property type="molecule type" value="Genomic_DNA"/>
</dbReference>
<evidence type="ECO:0000313" key="18">
    <source>
        <dbReference type="Proteomes" id="UP000198287"/>
    </source>
</evidence>
<keyword evidence="4" id="KW-0597">Phosphoprotein</keyword>
<dbReference type="FunFam" id="4.10.860.120:FF:000005">
    <property type="entry name" value="DNA-directed RNA polymerase subunit"/>
    <property type="match status" value="1"/>
</dbReference>
<keyword evidence="9" id="KW-0862">Zinc</keyword>
<evidence type="ECO:0000256" key="10">
    <source>
        <dbReference type="ARBA" id="ARBA00022842"/>
    </source>
</evidence>
<dbReference type="Gene3D" id="1.10.274.100">
    <property type="entry name" value="RNA polymerase Rpb1, domain 3"/>
    <property type="match status" value="3"/>
</dbReference>
<keyword evidence="7" id="KW-0479">Metal-binding</keyword>
<dbReference type="Gene3D" id="1.10.132.30">
    <property type="match status" value="2"/>
</dbReference>
<dbReference type="InterPro" id="IPR007083">
    <property type="entry name" value="RNA_pol_Rpb1_4"/>
</dbReference>
<evidence type="ECO:0000256" key="4">
    <source>
        <dbReference type="ARBA" id="ARBA00022553"/>
    </source>
</evidence>
<dbReference type="Pfam" id="PF04997">
    <property type="entry name" value="RNA_pol_Rpb1_1"/>
    <property type="match status" value="2"/>
</dbReference>
<dbReference type="GO" id="GO:0006366">
    <property type="term" value="P:transcription by RNA polymerase II"/>
    <property type="evidence" value="ECO:0007669"/>
    <property type="project" value="InterPro"/>
</dbReference>
<dbReference type="SUPFAM" id="SSF64484">
    <property type="entry name" value="beta and beta-prime subunits of DNA dependent RNA-polymerase"/>
    <property type="match status" value="3"/>
</dbReference>
<feature type="domain" description="RNA polymerase N-terminal" evidence="16">
    <location>
        <begin position="239"/>
        <end position="542"/>
    </location>
</feature>
<feature type="compositionally biased region" description="Low complexity" evidence="15">
    <location>
        <begin position="1482"/>
        <end position="1507"/>
    </location>
</feature>
<dbReference type="InterPro" id="IPR045867">
    <property type="entry name" value="DNA-dir_RpoC_beta_prime"/>
</dbReference>
<feature type="compositionally biased region" description="Low complexity" evidence="15">
    <location>
        <begin position="1532"/>
        <end position="1554"/>
    </location>
</feature>
<feature type="compositionally biased region" description="Polar residues" evidence="15">
    <location>
        <begin position="1516"/>
        <end position="1531"/>
    </location>
</feature>
<dbReference type="Gene3D" id="3.30.1490.180">
    <property type="entry name" value="RNA polymerase ii"/>
    <property type="match status" value="2"/>
</dbReference>
<protein>
    <recommendedName>
        <fullName evidence="14">DNA-directed RNA polymerase subunit</fullName>
        <ecNumber evidence="14">2.7.7.6</ecNumber>
    </recommendedName>
</protein>
<evidence type="ECO:0000256" key="14">
    <source>
        <dbReference type="RuleBase" id="RU004279"/>
    </source>
</evidence>
<dbReference type="InterPro" id="IPR044893">
    <property type="entry name" value="RNA_pol_Rpb1_clamp_domain"/>
</dbReference>
<comment type="similarity">
    <text evidence="2 14">Belongs to the RNA polymerase beta' chain family.</text>
</comment>
<comment type="subcellular location">
    <subcellularLocation>
        <location evidence="1">Nucleus</location>
    </subcellularLocation>
</comment>
<dbReference type="FunFam" id="3.30.1490.180:FF:000001">
    <property type="entry name" value="DNA-directed RNA polymerase subunit"/>
    <property type="match status" value="1"/>
</dbReference>
<feature type="compositionally biased region" description="Acidic residues" evidence="15">
    <location>
        <begin position="154"/>
        <end position="165"/>
    </location>
</feature>
<dbReference type="InterPro" id="IPR000722">
    <property type="entry name" value="RNA_pol_asu"/>
</dbReference>
<dbReference type="InterPro" id="IPR006592">
    <property type="entry name" value="RNA_pol_N"/>
</dbReference>
<dbReference type="Proteomes" id="UP000198287">
    <property type="component" value="Unassembled WGS sequence"/>
</dbReference>
<dbReference type="PANTHER" id="PTHR19376">
    <property type="entry name" value="DNA-DIRECTED RNA POLYMERASE"/>
    <property type="match status" value="1"/>
</dbReference>
<dbReference type="CDD" id="cd02584">
    <property type="entry name" value="RNAP_II_Rpb1_C"/>
    <property type="match status" value="1"/>
</dbReference>
<dbReference type="Gene3D" id="4.10.860.120">
    <property type="entry name" value="RNA polymerase II, clamp domain"/>
    <property type="match status" value="2"/>
</dbReference>
<evidence type="ECO:0000256" key="3">
    <source>
        <dbReference type="ARBA" id="ARBA00022478"/>
    </source>
</evidence>
<dbReference type="InterPro" id="IPR038593">
    <property type="entry name" value="RNA_pol_Rpb1_7_sf"/>
</dbReference>
<reference evidence="17 18" key="1">
    <citation type="submission" date="2015-12" db="EMBL/GenBank/DDBJ databases">
        <title>The genome of Folsomia candida.</title>
        <authorList>
            <person name="Faddeeva A."/>
            <person name="Derks M.F."/>
            <person name="Anvar Y."/>
            <person name="Smit S."/>
            <person name="Van Straalen N."/>
            <person name="Roelofs D."/>
        </authorList>
    </citation>
    <scope>NUCLEOTIDE SEQUENCE [LARGE SCALE GENOMIC DNA]</scope>
    <source>
        <strain evidence="17 18">VU population</strain>
        <tissue evidence="17">Whole body</tissue>
    </source>
</reference>
<dbReference type="FunFam" id="3.30.1360.140:FF:000001">
    <property type="entry name" value="DNA-directed RNA polymerase subunit"/>
    <property type="match status" value="1"/>
</dbReference>
<feature type="region of interest" description="Disordered" evidence="15">
    <location>
        <begin position="1482"/>
        <end position="1567"/>
    </location>
</feature>
<keyword evidence="13" id="KW-0539">Nucleus</keyword>
<dbReference type="Gene3D" id="6.20.50.80">
    <property type="match status" value="1"/>
</dbReference>
<evidence type="ECO:0000256" key="2">
    <source>
        <dbReference type="ARBA" id="ARBA00006460"/>
    </source>
</evidence>
<evidence type="ECO:0000256" key="6">
    <source>
        <dbReference type="ARBA" id="ARBA00022695"/>
    </source>
</evidence>
<feature type="region of interest" description="Disordered" evidence="15">
    <location>
        <begin position="154"/>
        <end position="175"/>
    </location>
</feature>
<dbReference type="EC" id="2.7.7.6" evidence="14"/>
<dbReference type="GO" id="GO:0046872">
    <property type="term" value="F:metal ion binding"/>
    <property type="evidence" value="ECO:0007669"/>
    <property type="project" value="UniProtKB-KW"/>
</dbReference>
<dbReference type="OrthoDB" id="270392at2759"/>
<dbReference type="Pfam" id="PF00623">
    <property type="entry name" value="RNA_pol_Rpb1_2"/>
    <property type="match status" value="2"/>
</dbReference>
<dbReference type="STRING" id="158441.A0A226DKG8"/>
<dbReference type="SMART" id="SM00663">
    <property type="entry name" value="RPOLA_N"/>
    <property type="match status" value="3"/>
</dbReference>
<feature type="region of interest" description="Disordered" evidence="15">
    <location>
        <begin position="1596"/>
        <end position="1704"/>
    </location>
</feature>
<keyword evidence="12 14" id="KW-0804">Transcription</keyword>
<dbReference type="PANTHER" id="PTHR19376:SF37">
    <property type="entry name" value="DNA-DIRECTED RNA POLYMERASE II SUBUNIT RPB1"/>
    <property type="match status" value="1"/>
</dbReference>
<accession>A0A226DKG8</accession>
<keyword evidence="11" id="KW-0238">DNA-binding</keyword>
<comment type="catalytic activity">
    <reaction evidence="14">
        <text>RNA(n) + a ribonucleoside 5'-triphosphate = RNA(n+1) + diphosphate</text>
        <dbReference type="Rhea" id="RHEA:21248"/>
        <dbReference type="Rhea" id="RHEA-COMP:14527"/>
        <dbReference type="Rhea" id="RHEA-COMP:17342"/>
        <dbReference type="ChEBI" id="CHEBI:33019"/>
        <dbReference type="ChEBI" id="CHEBI:61557"/>
        <dbReference type="ChEBI" id="CHEBI:140395"/>
        <dbReference type="EC" id="2.7.7.6"/>
    </reaction>
</comment>
<dbReference type="InterPro" id="IPR007066">
    <property type="entry name" value="RNA_pol_Rpb1_3"/>
</dbReference>
<feature type="domain" description="RNA polymerase N-terminal" evidence="16">
    <location>
        <begin position="2020"/>
        <end position="2197"/>
    </location>
</feature>
<evidence type="ECO:0000313" key="17">
    <source>
        <dbReference type="EMBL" id="OXA45723.1"/>
    </source>
</evidence>
<dbReference type="GO" id="GO:0005665">
    <property type="term" value="C:RNA polymerase II, core complex"/>
    <property type="evidence" value="ECO:0007669"/>
    <property type="project" value="TreeGrafter"/>
</dbReference>
<evidence type="ECO:0000256" key="9">
    <source>
        <dbReference type="ARBA" id="ARBA00022833"/>
    </source>
</evidence>
<dbReference type="PRINTS" id="PR01217">
    <property type="entry name" value="PRICHEXTENSN"/>
</dbReference>
<proteinExistence type="inferred from homology"/>
<keyword evidence="3 14" id="KW-0240">DNA-directed RNA polymerase</keyword>
<comment type="function">
    <text evidence="14">DNA-dependent RNA polymerase catalyzes the transcription of DNA into RNA using the four ribonucleoside triphosphates as substrates.</text>
</comment>
<dbReference type="Pfam" id="PF04992">
    <property type="entry name" value="RNA_pol_Rpb1_6"/>
    <property type="match status" value="1"/>
</dbReference>
<dbReference type="InterPro" id="IPR007075">
    <property type="entry name" value="RNA_pol_Rpb1_6"/>
</dbReference>
<dbReference type="Pfam" id="PF04998">
    <property type="entry name" value="RNA_pol_Rpb1_5"/>
    <property type="match status" value="1"/>
</dbReference>
<dbReference type="Gene3D" id="6.10.250.2940">
    <property type="match status" value="1"/>
</dbReference>
<dbReference type="InterPro" id="IPR000684">
    <property type="entry name" value="RNA_pol_II_repeat_euk"/>
</dbReference>
<dbReference type="GO" id="GO:0003677">
    <property type="term" value="F:DNA binding"/>
    <property type="evidence" value="ECO:0007669"/>
    <property type="project" value="UniProtKB-KW"/>
</dbReference>
<dbReference type="Pfam" id="PF04983">
    <property type="entry name" value="RNA_pol_Rpb1_3"/>
    <property type="match status" value="3"/>
</dbReference>
<feature type="compositionally biased region" description="Polar residues" evidence="15">
    <location>
        <begin position="1555"/>
        <end position="1567"/>
    </location>
</feature>
<keyword evidence="8" id="KW-0677">Repeat</keyword>
<dbReference type="PROSITE" id="PS00115">
    <property type="entry name" value="RNA_POL_II_REPEAT"/>
    <property type="match status" value="4"/>
</dbReference>
<comment type="caution">
    <text evidence="17">The sequence shown here is derived from an EMBL/GenBank/DDBJ whole genome shotgun (WGS) entry which is preliminary data.</text>
</comment>
<evidence type="ECO:0000256" key="15">
    <source>
        <dbReference type="SAM" id="MobiDB-lite"/>
    </source>
</evidence>
<dbReference type="Gene3D" id="2.40.40.20">
    <property type="match status" value="3"/>
</dbReference>
<dbReference type="FunFam" id="1.10.274.100:FF:000001">
    <property type="entry name" value="DNA-directed RNA polymerase subunit"/>
    <property type="match status" value="2"/>
</dbReference>
<dbReference type="InterPro" id="IPR007080">
    <property type="entry name" value="RNA_pol_Rpb1_1"/>
</dbReference>
<gene>
    <name evidence="17" type="ORF">Fcan01_19458</name>
</gene>
<keyword evidence="5 14" id="KW-0808">Transferase</keyword>
<dbReference type="Pfam" id="PF05000">
    <property type="entry name" value="RNA_pol_Rpb1_4"/>
    <property type="match status" value="1"/>
</dbReference>
<dbReference type="Gene3D" id="3.30.1360.140">
    <property type="match status" value="1"/>
</dbReference>
<dbReference type="CDD" id="cd02733">
    <property type="entry name" value="RNAP_II_RPB1_N"/>
    <property type="match status" value="1"/>
</dbReference>
<dbReference type="InterPro" id="IPR038120">
    <property type="entry name" value="Rpb1_funnel_sf"/>
</dbReference>
<evidence type="ECO:0000256" key="11">
    <source>
        <dbReference type="ARBA" id="ARBA00023125"/>
    </source>
</evidence>
<feature type="domain" description="RNA polymerase N-terminal" evidence="16">
    <location>
        <begin position="1476"/>
        <end position="1852"/>
    </location>
</feature>
<dbReference type="NCBIfam" id="NF006336">
    <property type="entry name" value="PRK08566.1"/>
    <property type="match status" value="1"/>
</dbReference>
<name>A0A226DKG8_FOLCA</name>
<dbReference type="GO" id="GO:0003899">
    <property type="term" value="F:DNA-directed RNA polymerase activity"/>
    <property type="evidence" value="ECO:0007669"/>
    <property type="project" value="UniProtKB-EC"/>
</dbReference>
<sequence length="2207" mass="245879">MSEVSDLRVPLRTVKKVQFGILSPDEIRRMSVTEGGVRFPELTEDGRPKLCGLMDPRQGVIDRNSRCLTCTGSQTECPGHFGHIDLAKPVYHPGFLGKTVKVLRCVCFYCSKMLVSPTHPKMREVVAKTKGQPRRRIDFVYELCKKKSICDGGDEMDSNPGEEDPNITSKKSGHGGCGRFQPNIRKVGLELFAEWKNVNEADEEKKMAVTAERVLEIFKHVSDEECLVMGMDPKWSRPEWMIYSVLPVPPLCVRPAVVTFGSAPKQDDLTHKLADIVKANNELLRYEQSGAAAHIIAENVKMLQFHVATLTDNEVPSLPRAMQTSGRPLKAINARLKGKEGRIRGNLMGKRVDFSARGAITPDPNLRIDEVGVPRSIAQNLTFPEIVTPFNMDKMTELVARGNNQYPGAKYIIRSNGDRIDLRFHPKSSDLHLQLGYRVERHIRDGDLVIFNRQPTLHKMSMMGHRVKVLPWSTFRLNLSCTAPYNADFDGDEMNLHVPQSMETRAEVENLHITTRQIITPQANKPVMGIVQDTLTGAKKMTKRDVFLTKEQMMNLLMFLPVWDGRMPMPAIVKPIPLWTGKQLFTLIIPGYVNLVKTHATHPDDEDDGPYKWISPGDTKVMVEHGELIMGILCKKTLGTSEGSLLHICFTELGHEVAGQFYGNIQTVVNNWLMYEGNSIGIGDTIADPQTYLEIQRTIKKAKEDVIEVIQKAHNMELEPTPGNTLRQTFENQVNRILNDARDKTGDSAKKSLTEYNNLKTMVVAGSKGSNINISQVIACVGQQNVEGKRIPFGFRKRTLPHFTKDDYGPESRGFVENSYLAGLTPSEFYFHTMESREGLVHTAIKTAETGYIQRRLIKAMESVMVHYDGTVRNSTGQLIQLRYGEDGLAAENVEHQTLPTLKLSNSAFKAGFRFDPTNERYLRKVFDEEVMQEIVRSAEVISAVEKEWKTLKADRATMREIFPSGESHVVLPCNLKRMIWNVQKIFHIDKRLPVDLNPIRVIAGVENLLKKCVIVQGEDALSVQANSNATLLFGCMVRSMLCTRKVAEEFHLSTEAFEWLIGEIEMRFQQAMASPGEMVGALAAQSLGEPVTQMTLNTFHYAGVSNVTLGVPRLKEIINLSKKPKSPSLTVFLTGDTARDAEKAKKVLCRLEHTTLRKMTAHTAIHYDPDPQNTIIAEDQDFVSIYYEMPDFNPARISPWLLRVELDRKRMTDKKLTMEHIAEKINSAFGEDLNCIFNDDNAEKLILRIRIAHPEDKLDDDEDNPDHMDDAMLLRCIEASMLSEMTLQGIETISKVYMHLPQTDAKKRTIITESGEFKQIAEWLLETDGTSLMRVLSERDVDHVRTYSNDICEIFMVLGIEAVRKCVEKEINTVLSLPGLYINYRHLALLCDVMTAKGQLPRMGTGCFDLLLDAEKCKFGIEVPTGPGPNGDLGMGSAFFNLGSKSPMGTPWISGATPAYDNVWSPGGGMMSGGPGFSPSAASDISSFSPGGGRSPLSSPGSPGSPFYNAGGVSPNYSPTSPGMSPSLPNYSPGSYSPTSPGGGQSPTYSPTSASPQLSPSYSPTSLNGYSLTSPIYSPPSPSYWPSLPSSPSYSPTSPSYSPTSSSYLTPSPSYSPTSPSYSPTSPSYSPSYSPTSPSYSPTSPSYSPTSPSYSPTSPSYSPSSPTYSPSSPNYSPSSPRYSPNSPTNSLGRPGSPNYSPSRMTELVARGNNQYPGAKYIIRSNGDRIDLRFHPKSSDLHLQLGYRVERHIRDSDLVIFNRQPTLHKMSMMGHRAKVLPWSTFRINLSCTTPYNADFDGDEMNLHVPQSMETRAEVENLHITTRQIITPQANKPVMGIVQDTLTGAKKMTKRDVFLTKDGRMPMPAIVKPIPLWTGKQLFTLIIPGNLNLVKTHATHPDDEDDGPYKWISPGDTKVMVEHGELIMGILCKKKPGTNEGTSSHLLYRIRSTIVNNWLMYEGNSIGIGDTIADPQTYLEIQRTIKKAKEDVIEVIQKAHNMELEPTPGNTLRQTFENQVNWILNDARDKTGGSVKKSLTEYNHQDDLKHKLSDIIKANNELLRYDQSGAAAHIIAENVKMLQFHVATLTDNEIPGLPRPMQTSGRPLKANKARLKGKDSRIRGNLMCKRVEVLPWSTFRMNLSSLPDEMNLHVPQSMETRSEVEDLHITTRQIITPQANKPVMGIVQDTLIGVKKTTKRDVFLTKVM</sequence>
<organism evidence="17 18">
    <name type="scientific">Folsomia candida</name>
    <name type="common">Springtail</name>
    <dbReference type="NCBI Taxonomy" id="158441"/>
    <lineage>
        <taxon>Eukaryota</taxon>
        <taxon>Metazoa</taxon>
        <taxon>Ecdysozoa</taxon>
        <taxon>Arthropoda</taxon>
        <taxon>Hexapoda</taxon>
        <taxon>Collembola</taxon>
        <taxon>Entomobryomorpha</taxon>
        <taxon>Isotomoidea</taxon>
        <taxon>Isotomidae</taxon>
        <taxon>Proisotominae</taxon>
        <taxon>Folsomia</taxon>
    </lineage>
</organism>